<proteinExistence type="predicted"/>
<name>A0ABX7CVE3_SPHMU</name>
<reference evidence="1 2" key="1">
    <citation type="submission" date="2021-01" db="EMBL/GenBank/DDBJ databases">
        <title>FDA dAtabase for Regulatory Grade micrObial Sequences (FDA-ARGOS): Supporting development and validation of Infectious Disease Dx tests.</title>
        <authorList>
            <person name="Sproer C."/>
            <person name="Gronow S."/>
            <person name="Severitt S."/>
            <person name="Schroder I."/>
            <person name="Tallon L."/>
            <person name="Sadzewicz L."/>
            <person name="Zhao X."/>
            <person name="Boylan J."/>
            <person name="Ott S."/>
            <person name="Bowen H."/>
            <person name="Vavikolanu K."/>
            <person name="Mehta A."/>
            <person name="Aluvathingal J."/>
            <person name="Nadendla S."/>
            <person name="Lowell S."/>
            <person name="Myers T."/>
            <person name="Yan Y."/>
            <person name="Sichtig H."/>
        </authorList>
    </citation>
    <scope>NUCLEOTIDE SEQUENCE [LARGE SCALE GENOMIC DNA]</scope>
    <source>
        <strain evidence="1 2">FDAARGOS_1141</strain>
    </source>
</reference>
<dbReference type="Proteomes" id="UP000595498">
    <property type="component" value="Chromosome"/>
</dbReference>
<protein>
    <submittedName>
        <fullName evidence="1">DUF4238 domain-containing protein</fullName>
    </submittedName>
</protein>
<evidence type="ECO:0000313" key="1">
    <source>
        <dbReference type="EMBL" id="QQT55343.1"/>
    </source>
</evidence>
<keyword evidence="2" id="KW-1185">Reference proteome</keyword>
<dbReference type="Pfam" id="PF14022">
    <property type="entry name" value="DUF4238"/>
    <property type="match status" value="1"/>
</dbReference>
<accession>A0ABX7CVE3</accession>
<evidence type="ECO:0000313" key="2">
    <source>
        <dbReference type="Proteomes" id="UP000595498"/>
    </source>
</evidence>
<dbReference type="EMBL" id="CP068224">
    <property type="protein sequence ID" value="QQT55343.1"/>
    <property type="molecule type" value="Genomic_DNA"/>
</dbReference>
<organism evidence="1 2">
    <name type="scientific">Sphingobacterium multivorum</name>
    <dbReference type="NCBI Taxonomy" id="28454"/>
    <lineage>
        <taxon>Bacteria</taxon>
        <taxon>Pseudomonadati</taxon>
        <taxon>Bacteroidota</taxon>
        <taxon>Sphingobacteriia</taxon>
        <taxon>Sphingobacteriales</taxon>
        <taxon>Sphingobacteriaceae</taxon>
        <taxon>Sphingobacterium</taxon>
    </lineage>
</organism>
<gene>
    <name evidence="1" type="ORF">I6I98_08835</name>
</gene>
<dbReference type="InterPro" id="IPR025332">
    <property type="entry name" value="DUF4238"/>
</dbReference>
<sequence length="196" mass="23034">MEKAHEIIENLGRFLLNARDKKDVDFLNESEKFFEAMMYICFQYFRTRKIKNIMMEAFATVEHFITSRVWPQMTFILSTVLAKSLSLDKNLRIYFLNNSSDVNFITGDQPIFNLLGDDLDSESFAKNLELYYPLSPKVAMLIKVSSEPKEMIIYKNLKTSEVLIYNSKLFEIAEDFIYSNSEDNLKDYKQGFQQKS</sequence>